<accession>A0ABR4YP75</accession>
<evidence type="ECO:0000256" key="3">
    <source>
        <dbReference type="ARBA" id="ARBA00023163"/>
    </source>
</evidence>
<evidence type="ECO:0000259" key="5">
    <source>
        <dbReference type="PROSITE" id="PS50977"/>
    </source>
</evidence>
<dbReference type="PANTHER" id="PTHR47506">
    <property type="entry name" value="TRANSCRIPTIONAL REGULATORY PROTEIN"/>
    <property type="match status" value="1"/>
</dbReference>
<evidence type="ECO:0000313" key="7">
    <source>
        <dbReference type="Proteomes" id="UP000031004"/>
    </source>
</evidence>
<dbReference type="InterPro" id="IPR009057">
    <property type="entry name" value="Homeodomain-like_sf"/>
</dbReference>
<keyword evidence="1" id="KW-0805">Transcription regulation</keyword>
<evidence type="ECO:0000256" key="2">
    <source>
        <dbReference type="ARBA" id="ARBA00023125"/>
    </source>
</evidence>
<evidence type="ECO:0000256" key="4">
    <source>
        <dbReference type="PROSITE-ProRule" id="PRU00335"/>
    </source>
</evidence>
<keyword evidence="3" id="KW-0804">Transcription</keyword>
<dbReference type="InterPro" id="IPR036271">
    <property type="entry name" value="Tet_transcr_reg_TetR-rel_C_sf"/>
</dbReference>
<keyword evidence="7" id="KW-1185">Reference proteome</keyword>
<dbReference type="InterPro" id="IPR011075">
    <property type="entry name" value="TetR_C"/>
</dbReference>
<dbReference type="RefSeq" id="WP_039326056.1">
    <property type="nucleotide sequence ID" value="NZ_JACKSA010000273.1"/>
</dbReference>
<name>A0ABR4YP75_9MYCO</name>
<proteinExistence type="predicted"/>
<dbReference type="InterPro" id="IPR001647">
    <property type="entry name" value="HTH_TetR"/>
</dbReference>
<dbReference type="PRINTS" id="PR00455">
    <property type="entry name" value="HTHTETR"/>
</dbReference>
<dbReference type="Gene3D" id="1.10.357.10">
    <property type="entry name" value="Tetracycline Repressor, domain 2"/>
    <property type="match status" value="1"/>
</dbReference>
<evidence type="ECO:0000256" key="1">
    <source>
        <dbReference type="ARBA" id="ARBA00023015"/>
    </source>
</evidence>
<gene>
    <name evidence="6" type="ORF">QQ44_25480</name>
</gene>
<dbReference type="Pfam" id="PF00440">
    <property type="entry name" value="TetR_N"/>
    <property type="match status" value="1"/>
</dbReference>
<dbReference type="SUPFAM" id="SSF48498">
    <property type="entry name" value="Tetracyclin repressor-like, C-terminal domain"/>
    <property type="match status" value="1"/>
</dbReference>
<reference evidence="6 7" key="1">
    <citation type="submission" date="2014-11" db="EMBL/GenBank/DDBJ databases">
        <title>Mycobacterium setense Manresensis Genome.</title>
        <authorList>
            <person name="Rech G."/>
            <person name="Sumoy L."/>
        </authorList>
    </citation>
    <scope>NUCLEOTIDE SEQUENCE [LARGE SCALE GENOMIC DNA]</scope>
    <source>
        <strain evidence="6 7">Manresensis</strain>
    </source>
</reference>
<keyword evidence="2 4" id="KW-0238">DNA-binding</keyword>
<feature type="DNA-binding region" description="H-T-H motif" evidence="4">
    <location>
        <begin position="27"/>
        <end position="46"/>
    </location>
</feature>
<sequence length="185" mass="20132">MTGRGARERILSTAIELFYREGINATGVERLASEASVSKRTLYQHFSSKTAVVEEYLKCIRQAVGDPIQPGPDALDRTPRERILALFATPSPDGQMRGCPFHNAAVEAAEAMPEIHDIVHDHKRAYIKGLIKLARQAGATNPTLLGNQLALLYEGAAALSTSLDDPACWTHARKAATTLLDQAVR</sequence>
<dbReference type="EMBL" id="JTLZ01000012">
    <property type="protein sequence ID" value="KHO19974.1"/>
    <property type="molecule type" value="Genomic_DNA"/>
</dbReference>
<dbReference type="PANTHER" id="PTHR47506:SF1">
    <property type="entry name" value="HTH-TYPE TRANSCRIPTIONAL REGULATOR YJDC"/>
    <property type="match status" value="1"/>
</dbReference>
<feature type="domain" description="HTH tetR-type" evidence="5">
    <location>
        <begin position="4"/>
        <end position="64"/>
    </location>
</feature>
<evidence type="ECO:0000313" key="6">
    <source>
        <dbReference type="EMBL" id="KHO19974.1"/>
    </source>
</evidence>
<protein>
    <submittedName>
        <fullName evidence="6">TetR family transcriptional regulator</fullName>
    </submittedName>
</protein>
<organism evidence="6 7">
    <name type="scientific">Mycolicibacterium setense</name>
    <dbReference type="NCBI Taxonomy" id="431269"/>
    <lineage>
        <taxon>Bacteria</taxon>
        <taxon>Bacillati</taxon>
        <taxon>Actinomycetota</taxon>
        <taxon>Actinomycetes</taxon>
        <taxon>Mycobacteriales</taxon>
        <taxon>Mycobacteriaceae</taxon>
        <taxon>Mycolicibacterium</taxon>
    </lineage>
</organism>
<dbReference type="PROSITE" id="PS50977">
    <property type="entry name" value="HTH_TETR_2"/>
    <property type="match status" value="1"/>
</dbReference>
<dbReference type="Pfam" id="PF16925">
    <property type="entry name" value="TetR_C_13"/>
    <property type="match status" value="1"/>
</dbReference>
<dbReference type="Proteomes" id="UP000031004">
    <property type="component" value="Unassembled WGS sequence"/>
</dbReference>
<comment type="caution">
    <text evidence="6">The sequence shown here is derived from an EMBL/GenBank/DDBJ whole genome shotgun (WGS) entry which is preliminary data.</text>
</comment>
<dbReference type="SUPFAM" id="SSF46689">
    <property type="entry name" value="Homeodomain-like"/>
    <property type="match status" value="1"/>
</dbReference>